<comment type="caution">
    <text evidence="2">The sequence shown here is derived from an EMBL/GenBank/DDBJ whole genome shotgun (WGS) entry which is preliminary data.</text>
</comment>
<sequence>MKRGPTVDYVADAHGFPSPRPRPGTPPGPPAAPSFASPYAGPVAPVVNHVAPAPPHSASRLAAPAVLEEFFGHGAALGLAAPAAALHTEVLWGLGTGRSWASAPAPCCIRRCSSPFFGKDWDGKLFPLKKFFQYLCFPKEITDKSLILSELLSVMQILCKQGLFERHVMEIKGLILDICGFWDIQNILHNSW</sequence>
<keyword evidence="3" id="KW-1185">Reference proteome</keyword>
<protein>
    <submittedName>
        <fullName evidence="2">Uncharacterized protein</fullName>
    </submittedName>
</protein>
<dbReference type="Proteomes" id="UP000886998">
    <property type="component" value="Unassembled WGS sequence"/>
</dbReference>
<evidence type="ECO:0000313" key="3">
    <source>
        <dbReference type="Proteomes" id="UP000886998"/>
    </source>
</evidence>
<reference evidence="2" key="1">
    <citation type="submission" date="2020-08" db="EMBL/GenBank/DDBJ databases">
        <title>Multicomponent nature underlies the extraordinary mechanical properties of spider dragline silk.</title>
        <authorList>
            <person name="Kono N."/>
            <person name="Nakamura H."/>
            <person name="Mori M."/>
            <person name="Yoshida Y."/>
            <person name="Ohtoshi R."/>
            <person name="Malay A.D."/>
            <person name="Moran D.A.P."/>
            <person name="Tomita M."/>
            <person name="Numata K."/>
            <person name="Arakawa K."/>
        </authorList>
    </citation>
    <scope>NUCLEOTIDE SEQUENCE</scope>
</reference>
<accession>A0A8X6Y650</accession>
<evidence type="ECO:0000313" key="2">
    <source>
        <dbReference type="EMBL" id="GFY66791.1"/>
    </source>
</evidence>
<proteinExistence type="predicted"/>
<dbReference type="EMBL" id="BMAV01016242">
    <property type="protein sequence ID" value="GFY66791.1"/>
    <property type="molecule type" value="Genomic_DNA"/>
</dbReference>
<organism evidence="2 3">
    <name type="scientific">Trichonephila inaurata madagascariensis</name>
    <dbReference type="NCBI Taxonomy" id="2747483"/>
    <lineage>
        <taxon>Eukaryota</taxon>
        <taxon>Metazoa</taxon>
        <taxon>Ecdysozoa</taxon>
        <taxon>Arthropoda</taxon>
        <taxon>Chelicerata</taxon>
        <taxon>Arachnida</taxon>
        <taxon>Araneae</taxon>
        <taxon>Araneomorphae</taxon>
        <taxon>Entelegynae</taxon>
        <taxon>Araneoidea</taxon>
        <taxon>Nephilidae</taxon>
        <taxon>Trichonephila</taxon>
        <taxon>Trichonephila inaurata</taxon>
    </lineage>
</organism>
<gene>
    <name evidence="2" type="ORF">TNIN_443071</name>
</gene>
<feature type="region of interest" description="Disordered" evidence="1">
    <location>
        <begin position="1"/>
        <end position="34"/>
    </location>
</feature>
<feature type="compositionally biased region" description="Pro residues" evidence="1">
    <location>
        <begin position="18"/>
        <end position="32"/>
    </location>
</feature>
<dbReference type="AlphaFoldDB" id="A0A8X6Y650"/>
<evidence type="ECO:0000256" key="1">
    <source>
        <dbReference type="SAM" id="MobiDB-lite"/>
    </source>
</evidence>
<name>A0A8X6Y650_9ARAC</name>